<dbReference type="Proteomes" id="UP000535491">
    <property type="component" value="Unassembled WGS sequence"/>
</dbReference>
<evidence type="ECO:0000256" key="8">
    <source>
        <dbReference type="ARBA" id="ARBA00023326"/>
    </source>
</evidence>
<dbReference type="PRINTS" id="PR00134">
    <property type="entry name" value="GLHYDRLASE10"/>
</dbReference>
<evidence type="ECO:0000256" key="4">
    <source>
        <dbReference type="ARBA" id="ARBA00022729"/>
    </source>
</evidence>
<feature type="region of interest" description="Disordered" evidence="10">
    <location>
        <begin position="1"/>
        <end position="22"/>
    </location>
</feature>
<proteinExistence type="inferred from homology"/>
<dbReference type="EC" id="3.2.1.8" evidence="9"/>
<evidence type="ECO:0000256" key="5">
    <source>
        <dbReference type="ARBA" id="ARBA00022801"/>
    </source>
</evidence>
<dbReference type="InterPro" id="IPR017853">
    <property type="entry name" value="GH"/>
</dbReference>
<dbReference type="PROSITE" id="PS51760">
    <property type="entry name" value="GH10_2"/>
    <property type="match status" value="1"/>
</dbReference>
<keyword evidence="4" id="KW-0732">Signal</keyword>
<accession>A0A7W1WR42</accession>
<comment type="similarity">
    <text evidence="2 9">Belongs to the glycosyl hydrolase 10 (cellulase F) family.</text>
</comment>
<reference evidence="12 13" key="1">
    <citation type="submission" date="2020-07" db="EMBL/GenBank/DDBJ databases">
        <authorList>
            <person name="Feng H."/>
        </authorList>
    </citation>
    <scope>NUCLEOTIDE SEQUENCE [LARGE SCALE GENOMIC DNA]</scope>
    <source>
        <strain evidence="13">s-10</strain>
    </source>
</reference>
<gene>
    <name evidence="12" type="ORF">H1191_09540</name>
</gene>
<keyword evidence="7 9" id="KW-0326">Glycosidase</keyword>
<evidence type="ECO:0000256" key="7">
    <source>
        <dbReference type="ARBA" id="ARBA00023295"/>
    </source>
</evidence>
<dbReference type="GO" id="GO:0031176">
    <property type="term" value="F:endo-1,4-beta-xylanase activity"/>
    <property type="evidence" value="ECO:0007669"/>
    <property type="project" value="UniProtKB-EC"/>
</dbReference>
<evidence type="ECO:0000256" key="3">
    <source>
        <dbReference type="ARBA" id="ARBA00022651"/>
    </source>
</evidence>
<keyword evidence="8 9" id="KW-0624">Polysaccharide degradation</keyword>
<dbReference type="Gene3D" id="3.20.20.80">
    <property type="entry name" value="Glycosidases"/>
    <property type="match status" value="1"/>
</dbReference>
<keyword evidence="5 9" id="KW-0378">Hydrolase</keyword>
<dbReference type="InterPro" id="IPR001000">
    <property type="entry name" value="GH10_dom"/>
</dbReference>
<comment type="caution">
    <text evidence="12">The sequence shown here is derived from an EMBL/GenBank/DDBJ whole genome shotgun (WGS) entry which is preliminary data.</text>
</comment>
<dbReference type="InterPro" id="IPR044846">
    <property type="entry name" value="GH10"/>
</dbReference>
<evidence type="ECO:0000313" key="12">
    <source>
        <dbReference type="EMBL" id="MBA4494547.1"/>
    </source>
</evidence>
<dbReference type="SMART" id="SM00633">
    <property type="entry name" value="Glyco_10"/>
    <property type="match status" value="1"/>
</dbReference>
<dbReference type="EMBL" id="JACEIQ010000008">
    <property type="protein sequence ID" value="MBA4494547.1"/>
    <property type="molecule type" value="Genomic_DNA"/>
</dbReference>
<evidence type="ECO:0000256" key="9">
    <source>
        <dbReference type="RuleBase" id="RU361174"/>
    </source>
</evidence>
<comment type="catalytic activity">
    <reaction evidence="1 9">
        <text>Endohydrolysis of (1-&gt;4)-beta-D-xylosidic linkages in xylans.</text>
        <dbReference type="EC" id="3.2.1.8"/>
    </reaction>
</comment>
<organism evidence="12 13">
    <name type="scientific">Paenactinomyces guangxiensis</name>
    <dbReference type="NCBI Taxonomy" id="1490290"/>
    <lineage>
        <taxon>Bacteria</taxon>
        <taxon>Bacillati</taxon>
        <taxon>Bacillota</taxon>
        <taxon>Bacilli</taxon>
        <taxon>Bacillales</taxon>
        <taxon>Thermoactinomycetaceae</taxon>
        <taxon>Paenactinomyces</taxon>
    </lineage>
</organism>
<evidence type="ECO:0000256" key="1">
    <source>
        <dbReference type="ARBA" id="ARBA00000681"/>
    </source>
</evidence>
<keyword evidence="13" id="KW-1185">Reference proteome</keyword>
<keyword evidence="3 12" id="KW-0858">Xylan degradation</keyword>
<feature type="domain" description="GH10" evidence="11">
    <location>
        <begin position="17"/>
        <end position="333"/>
    </location>
</feature>
<evidence type="ECO:0000259" key="11">
    <source>
        <dbReference type="PROSITE" id="PS51760"/>
    </source>
</evidence>
<dbReference type="PANTHER" id="PTHR31490:SF88">
    <property type="entry name" value="BETA-XYLANASE"/>
    <property type="match status" value="1"/>
</dbReference>
<dbReference type="AlphaFoldDB" id="A0A7W1WR42"/>
<evidence type="ECO:0000256" key="10">
    <source>
        <dbReference type="SAM" id="MobiDB-lite"/>
    </source>
</evidence>
<protein>
    <recommendedName>
        <fullName evidence="9">Beta-xylanase</fullName>
        <ecNumber evidence="9">3.2.1.8</ecNumber>
    </recommendedName>
</protein>
<dbReference type="Pfam" id="PF00331">
    <property type="entry name" value="Glyco_hydro_10"/>
    <property type="match status" value="1"/>
</dbReference>
<evidence type="ECO:0000313" key="13">
    <source>
        <dbReference type="Proteomes" id="UP000535491"/>
    </source>
</evidence>
<dbReference type="SUPFAM" id="SSF51445">
    <property type="entry name" value="(Trans)glycosidases"/>
    <property type="match status" value="1"/>
</dbReference>
<dbReference type="PANTHER" id="PTHR31490">
    <property type="entry name" value="GLYCOSYL HYDROLASE"/>
    <property type="match status" value="1"/>
</dbReference>
<feature type="compositionally biased region" description="Basic and acidic residues" evidence="10">
    <location>
        <begin position="13"/>
        <end position="22"/>
    </location>
</feature>
<evidence type="ECO:0000256" key="6">
    <source>
        <dbReference type="ARBA" id="ARBA00023277"/>
    </source>
</evidence>
<evidence type="ECO:0000256" key="2">
    <source>
        <dbReference type="ARBA" id="ARBA00007495"/>
    </source>
</evidence>
<sequence length="348" mass="39756">MASPTTIAAMENKGVKGKHDSGLRDYAKRRVVKVGTAVDVNVLTNEQQYRKVLAREFNSVTPENEMKWEAIEPTRGQLNFTASDQLVNFARRHGQVVRGHTLVWHNQLPQWLTGGNFTNEELEQILHKHIIDVMKHFKGRVQAWDVVNEPFNEDGTLRDSIWLRAMGPDYIAKSLQWAHEADPHAKLYINDYNIEGTGPKSDAMYKLVKDLKERGVPIDGVGFQSHLGIQYGFPENMQQNLQRFTDLGLKVSLTEVDVRMPLPVTDEKLAEQKDYFGRLMDTCLRVKGCESFTVWGFTDAHSWVPGWFTGQGAATPFDESYRPKPAYFALRDELTKRAGRPSSEFWDK</sequence>
<dbReference type="GO" id="GO:0045493">
    <property type="term" value="P:xylan catabolic process"/>
    <property type="evidence" value="ECO:0007669"/>
    <property type="project" value="UniProtKB-KW"/>
</dbReference>
<keyword evidence="6 9" id="KW-0119">Carbohydrate metabolism</keyword>
<name>A0A7W1WR42_9BACL</name>